<sequence length="146" mass="15679">GQLSGYKPQQSKDLYRTSGDTTDWAFGSQGILAYTTEIGSWRDGFDPPYSRVAAFWKENEPGARYLLKTADDPGAVFGPEIKLLPGGRVEAPQGATVEAFVGRVGAEGTGLKVNGTLPKLSGRQLIYVRARSADGRVGPTEVTWSN</sequence>
<proteinExistence type="predicted"/>
<evidence type="ECO:0000313" key="3">
    <source>
        <dbReference type="Proteomes" id="UP000703893"/>
    </source>
</evidence>
<dbReference type="EMBL" id="VGJX01000834">
    <property type="protein sequence ID" value="MBM3276046.1"/>
    <property type="molecule type" value="Genomic_DNA"/>
</dbReference>
<feature type="domain" description="Peptidase M14" evidence="1">
    <location>
        <begin position="10"/>
        <end position="60"/>
    </location>
</feature>
<feature type="non-terminal residue" evidence="2">
    <location>
        <position position="1"/>
    </location>
</feature>
<gene>
    <name evidence="2" type="ORF">FJZ00_12915</name>
</gene>
<dbReference type="GO" id="GO:0006508">
    <property type="term" value="P:proteolysis"/>
    <property type="evidence" value="ECO:0007669"/>
    <property type="project" value="InterPro"/>
</dbReference>
<dbReference type="GO" id="GO:0004181">
    <property type="term" value="F:metallocarboxypeptidase activity"/>
    <property type="evidence" value="ECO:0007669"/>
    <property type="project" value="InterPro"/>
</dbReference>
<organism evidence="2 3">
    <name type="scientific">Candidatus Tanganyikabacteria bacterium</name>
    <dbReference type="NCBI Taxonomy" id="2961651"/>
    <lineage>
        <taxon>Bacteria</taxon>
        <taxon>Bacillati</taxon>
        <taxon>Candidatus Sericytochromatia</taxon>
        <taxon>Candidatus Tanganyikabacteria</taxon>
    </lineage>
</organism>
<comment type="caution">
    <text evidence="2">The sequence shown here is derived from an EMBL/GenBank/DDBJ whole genome shotgun (WGS) entry which is preliminary data.</text>
</comment>
<dbReference type="Gene3D" id="3.40.630.10">
    <property type="entry name" value="Zn peptidases"/>
    <property type="match status" value="1"/>
</dbReference>
<evidence type="ECO:0000259" key="1">
    <source>
        <dbReference type="Pfam" id="PF00246"/>
    </source>
</evidence>
<dbReference type="SUPFAM" id="SSF53187">
    <property type="entry name" value="Zn-dependent exopeptidases"/>
    <property type="match status" value="1"/>
</dbReference>
<reference evidence="2 3" key="1">
    <citation type="submission" date="2019-03" db="EMBL/GenBank/DDBJ databases">
        <title>Lake Tanganyika Metagenome-Assembled Genomes (MAGs).</title>
        <authorList>
            <person name="Tran P."/>
        </authorList>
    </citation>
    <scope>NUCLEOTIDE SEQUENCE [LARGE SCALE GENOMIC DNA]</scope>
    <source>
        <strain evidence="2">K_DeepCast_65m_m2_236</strain>
    </source>
</reference>
<accession>A0A937X9H8</accession>
<dbReference type="Proteomes" id="UP000703893">
    <property type="component" value="Unassembled WGS sequence"/>
</dbReference>
<protein>
    <recommendedName>
        <fullName evidence="1">Peptidase M14 domain-containing protein</fullName>
    </recommendedName>
</protein>
<evidence type="ECO:0000313" key="2">
    <source>
        <dbReference type="EMBL" id="MBM3276046.1"/>
    </source>
</evidence>
<dbReference type="AlphaFoldDB" id="A0A937X9H8"/>
<dbReference type="InterPro" id="IPR000834">
    <property type="entry name" value="Peptidase_M14"/>
</dbReference>
<dbReference type="Pfam" id="PF00246">
    <property type="entry name" value="Peptidase_M14"/>
    <property type="match status" value="1"/>
</dbReference>
<name>A0A937X9H8_9BACT</name>
<dbReference type="GO" id="GO:0008270">
    <property type="term" value="F:zinc ion binding"/>
    <property type="evidence" value="ECO:0007669"/>
    <property type="project" value="InterPro"/>
</dbReference>